<dbReference type="EMBL" id="NAFL01000195">
    <property type="protein sequence ID" value="OSJ36402.1"/>
    <property type="molecule type" value="Genomic_DNA"/>
</dbReference>
<dbReference type="InterPro" id="IPR030950">
    <property type="entry name" value="rSAM_PoyD"/>
</dbReference>
<protein>
    <submittedName>
        <fullName evidence="1">Radical SAM family RiPP maturation amino acid epimerase</fullName>
    </submittedName>
</protein>
<dbReference type="GO" id="GO:0003824">
    <property type="term" value="F:catalytic activity"/>
    <property type="evidence" value="ECO:0007669"/>
    <property type="project" value="InterPro"/>
</dbReference>
<reference evidence="1 2" key="1">
    <citation type="submission" date="2017-03" db="EMBL/GenBank/DDBJ databases">
        <title>Whole genome sequences of fourteen strains of Bradyrhizobium canariense and one strain of Bradyrhizobium japonicum isolated from Lupinus (Papilionoideae: Genisteae) species in Algeria.</title>
        <authorList>
            <person name="Crovadore J."/>
            <person name="Chekireb D."/>
            <person name="Brachmann A."/>
            <person name="Chablais R."/>
            <person name="Cochard B."/>
            <person name="Lefort F."/>
        </authorList>
    </citation>
    <scope>NUCLEOTIDE SEQUENCE [LARGE SCALE GENOMIC DNA]</scope>
    <source>
        <strain evidence="1 2">UBMA197</strain>
    </source>
</reference>
<dbReference type="NCBIfam" id="TIGR04517">
    <property type="entry name" value="rSAM_PoyD"/>
    <property type="match status" value="1"/>
</dbReference>
<comment type="caution">
    <text evidence="1">The sequence shown here is derived from an EMBL/GenBank/DDBJ whole genome shotgun (WGS) entry which is preliminary data.</text>
</comment>
<dbReference type="AlphaFoldDB" id="A0A1Y2JXQ4"/>
<dbReference type="SFLD" id="SFLDS00029">
    <property type="entry name" value="Radical_SAM"/>
    <property type="match status" value="1"/>
</dbReference>
<dbReference type="Proteomes" id="UP000193335">
    <property type="component" value="Unassembled WGS sequence"/>
</dbReference>
<gene>
    <name evidence="1" type="ORF">BSZ19_04480</name>
</gene>
<organism evidence="1 2">
    <name type="scientific">Bradyrhizobium japonicum</name>
    <dbReference type="NCBI Taxonomy" id="375"/>
    <lineage>
        <taxon>Bacteria</taxon>
        <taxon>Pseudomonadati</taxon>
        <taxon>Pseudomonadota</taxon>
        <taxon>Alphaproteobacteria</taxon>
        <taxon>Hyphomicrobiales</taxon>
        <taxon>Nitrobacteraceae</taxon>
        <taxon>Bradyrhizobium</taxon>
    </lineage>
</organism>
<accession>A0A1Y2JXQ4</accession>
<dbReference type="GO" id="GO:0051536">
    <property type="term" value="F:iron-sulfur cluster binding"/>
    <property type="evidence" value="ECO:0007669"/>
    <property type="project" value="InterPro"/>
</dbReference>
<dbReference type="InterPro" id="IPR007197">
    <property type="entry name" value="rSAM"/>
</dbReference>
<proteinExistence type="predicted"/>
<evidence type="ECO:0000313" key="1">
    <source>
        <dbReference type="EMBL" id="OSJ36402.1"/>
    </source>
</evidence>
<dbReference type="RefSeq" id="WP_085398652.1">
    <property type="nucleotide sequence ID" value="NZ_NAFL01000195.1"/>
</dbReference>
<evidence type="ECO:0000313" key="2">
    <source>
        <dbReference type="Proteomes" id="UP000193335"/>
    </source>
</evidence>
<name>A0A1Y2JXQ4_BRAJP</name>
<sequence>MTRAATEHYRQSFDRRAPEQLRTLSHVKRFTERLAGDVEFRKALSENVDAPRTVTERYGIEVDPMEMLPLWHGDYQKYRFKPESAQWPLATMWDEHLREMLRHRDLLRDEGEMSTINPRFHAWRERQIRRCNDELGASSLSVTYPIIAFELTEGCTVGCWFCGLSANRFKGYYDYSKEQAERWRGVVGVASEVFGSAARTGFCYWATDPMDNPHYDRFLFDYYRITGALPQTTTAAPLKDQALTRRVLRLFNLYGTTPNRFSVLSKAHLNQIHMTFSPEELLGVELILQGKDAPTAKAFAGRARERKGKLRSAIKDDAIALLERDHTTIACVSGFLVNMQQGRLQLVTPVPGSERWPLGYRILGERFFRTPGEFREGLQSMIDQYMLESPAPDLPIRFRRDLQYKAGNRYFQLRARNMEHRVPDDVAPISVGDLIAFGNCTASELVMRVTTDGTSILAVADLLDRLYAAGVIEDDLDDRFAWQTSNWTTSRIEAAKYAGSRTDVDHADSH</sequence>